<dbReference type="EMBL" id="JAYWIO010000004">
    <property type="protein sequence ID" value="KAK7269486.1"/>
    <property type="molecule type" value="Genomic_DNA"/>
</dbReference>
<protein>
    <submittedName>
        <fullName evidence="1">Uncharacterized protein</fullName>
    </submittedName>
</protein>
<sequence>MTHVQIETPEFLFLSLSLCHSASAFCIGSLHTLPIFRRLLRPFGSFPTSLKFWVFLSSFKVCFFGAAPNCK</sequence>
<gene>
    <name evidence="1" type="ORF">RIF29_22216</name>
</gene>
<comment type="caution">
    <text evidence="1">The sequence shown here is derived from an EMBL/GenBank/DDBJ whole genome shotgun (WGS) entry which is preliminary data.</text>
</comment>
<evidence type="ECO:0000313" key="2">
    <source>
        <dbReference type="Proteomes" id="UP001372338"/>
    </source>
</evidence>
<dbReference type="AlphaFoldDB" id="A0AAN9IE85"/>
<name>A0AAN9IE85_CROPI</name>
<evidence type="ECO:0000313" key="1">
    <source>
        <dbReference type="EMBL" id="KAK7269486.1"/>
    </source>
</evidence>
<reference evidence="1 2" key="1">
    <citation type="submission" date="2024-01" db="EMBL/GenBank/DDBJ databases">
        <title>The genomes of 5 underutilized Papilionoideae crops provide insights into root nodulation and disease resistanc.</title>
        <authorList>
            <person name="Yuan L."/>
        </authorList>
    </citation>
    <scope>NUCLEOTIDE SEQUENCE [LARGE SCALE GENOMIC DNA]</scope>
    <source>
        <strain evidence="1">ZHUSHIDOU_FW_LH</strain>
        <tissue evidence="1">Leaf</tissue>
    </source>
</reference>
<accession>A0AAN9IE85</accession>
<keyword evidence="2" id="KW-1185">Reference proteome</keyword>
<organism evidence="1 2">
    <name type="scientific">Crotalaria pallida</name>
    <name type="common">Smooth rattlebox</name>
    <name type="synonym">Crotalaria striata</name>
    <dbReference type="NCBI Taxonomy" id="3830"/>
    <lineage>
        <taxon>Eukaryota</taxon>
        <taxon>Viridiplantae</taxon>
        <taxon>Streptophyta</taxon>
        <taxon>Embryophyta</taxon>
        <taxon>Tracheophyta</taxon>
        <taxon>Spermatophyta</taxon>
        <taxon>Magnoliopsida</taxon>
        <taxon>eudicotyledons</taxon>
        <taxon>Gunneridae</taxon>
        <taxon>Pentapetalae</taxon>
        <taxon>rosids</taxon>
        <taxon>fabids</taxon>
        <taxon>Fabales</taxon>
        <taxon>Fabaceae</taxon>
        <taxon>Papilionoideae</taxon>
        <taxon>50 kb inversion clade</taxon>
        <taxon>genistoids sensu lato</taxon>
        <taxon>core genistoids</taxon>
        <taxon>Crotalarieae</taxon>
        <taxon>Crotalaria</taxon>
    </lineage>
</organism>
<dbReference type="Proteomes" id="UP001372338">
    <property type="component" value="Unassembled WGS sequence"/>
</dbReference>
<proteinExistence type="predicted"/>